<keyword evidence="9" id="KW-0732">Signal</keyword>
<evidence type="ECO:0000313" key="11">
    <source>
        <dbReference type="Proteomes" id="UP001367508"/>
    </source>
</evidence>
<keyword evidence="6 8" id="KW-0406">Ion transport</keyword>
<evidence type="ECO:0000256" key="8">
    <source>
        <dbReference type="RuleBase" id="RU362088"/>
    </source>
</evidence>
<comment type="caution">
    <text evidence="8">Lacks conserved residue(s) required for the propagation of feature annotation.</text>
</comment>
<proteinExistence type="inferred from homology"/>
<feature type="transmembrane region" description="Helical" evidence="8">
    <location>
        <begin position="255"/>
        <end position="278"/>
    </location>
</feature>
<comment type="caution">
    <text evidence="10">The sequence shown here is derived from an EMBL/GenBank/DDBJ whole genome shotgun (WGS) entry which is preliminary data.</text>
</comment>
<keyword evidence="5 8" id="KW-1133">Transmembrane helix</keyword>
<evidence type="ECO:0008006" key="12">
    <source>
        <dbReference type="Google" id="ProtNLM"/>
    </source>
</evidence>
<evidence type="ECO:0000256" key="6">
    <source>
        <dbReference type="ARBA" id="ARBA00023065"/>
    </source>
</evidence>
<evidence type="ECO:0000256" key="7">
    <source>
        <dbReference type="ARBA" id="ARBA00023136"/>
    </source>
</evidence>
<feature type="transmembrane region" description="Helical" evidence="8">
    <location>
        <begin position="196"/>
        <end position="214"/>
    </location>
</feature>
<reference evidence="10 11" key="1">
    <citation type="submission" date="2024-01" db="EMBL/GenBank/DDBJ databases">
        <title>The genomes of 5 underutilized Papilionoideae crops provide insights into root nodulation and disease resistanc.</title>
        <authorList>
            <person name="Jiang F."/>
        </authorList>
    </citation>
    <scope>NUCLEOTIDE SEQUENCE [LARGE SCALE GENOMIC DNA]</scope>
    <source>
        <strain evidence="10">LVBAO_FW01</strain>
        <tissue evidence="10">Leaves</tissue>
    </source>
</reference>
<feature type="transmembrane region" description="Helical" evidence="8">
    <location>
        <begin position="121"/>
        <end position="145"/>
    </location>
</feature>
<dbReference type="InterPro" id="IPR004698">
    <property type="entry name" value="Zn/Fe_permease_fun/pln"/>
</dbReference>
<protein>
    <recommendedName>
        <fullName evidence="12">Solute carrier family 39 member 1</fullName>
    </recommendedName>
</protein>
<organism evidence="10 11">
    <name type="scientific">Canavalia gladiata</name>
    <name type="common">Sword bean</name>
    <name type="synonym">Dolichos gladiatus</name>
    <dbReference type="NCBI Taxonomy" id="3824"/>
    <lineage>
        <taxon>Eukaryota</taxon>
        <taxon>Viridiplantae</taxon>
        <taxon>Streptophyta</taxon>
        <taxon>Embryophyta</taxon>
        <taxon>Tracheophyta</taxon>
        <taxon>Spermatophyta</taxon>
        <taxon>Magnoliopsida</taxon>
        <taxon>eudicotyledons</taxon>
        <taxon>Gunneridae</taxon>
        <taxon>Pentapetalae</taxon>
        <taxon>rosids</taxon>
        <taxon>fabids</taxon>
        <taxon>Fabales</taxon>
        <taxon>Fabaceae</taxon>
        <taxon>Papilionoideae</taxon>
        <taxon>50 kb inversion clade</taxon>
        <taxon>NPAAA clade</taxon>
        <taxon>indigoferoid/millettioid clade</taxon>
        <taxon>Phaseoleae</taxon>
        <taxon>Canavalia</taxon>
    </lineage>
</organism>
<comment type="subcellular location">
    <subcellularLocation>
        <location evidence="1 8">Membrane</location>
        <topology evidence="1 8">Multi-pass membrane protein</topology>
    </subcellularLocation>
</comment>
<evidence type="ECO:0000256" key="4">
    <source>
        <dbReference type="ARBA" id="ARBA00022692"/>
    </source>
</evidence>
<feature type="transmembrane region" description="Helical" evidence="8">
    <location>
        <begin position="49"/>
        <end position="68"/>
    </location>
</feature>
<feature type="transmembrane region" description="Helical" evidence="8">
    <location>
        <begin position="80"/>
        <end position="101"/>
    </location>
</feature>
<gene>
    <name evidence="10" type="ORF">VNO77_35455</name>
</gene>
<dbReference type="Pfam" id="PF02535">
    <property type="entry name" value="Zip"/>
    <property type="match status" value="1"/>
</dbReference>
<evidence type="ECO:0000256" key="5">
    <source>
        <dbReference type="ARBA" id="ARBA00022989"/>
    </source>
</evidence>
<feature type="transmembrane region" description="Helical" evidence="8">
    <location>
        <begin position="284"/>
        <end position="305"/>
    </location>
</feature>
<accession>A0AAN9Q2C3</accession>
<comment type="similarity">
    <text evidence="2 8">Belongs to the ZIP transporter (TC 2.A.5) family.</text>
</comment>
<keyword evidence="11" id="KW-1185">Reference proteome</keyword>
<feature type="chain" id="PRO_5043014155" description="Solute carrier family 39 member 1" evidence="9">
    <location>
        <begin position="30"/>
        <end position="348"/>
    </location>
</feature>
<feature type="transmembrane region" description="Helical" evidence="8">
    <location>
        <begin position="326"/>
        <end position="345"/>
    </location>
</feature>
<keyword evidence="7 8" id="KW-0472">Membrane</keyword>
<evidence type="ECO:0000256" key="2">
    <source>
        <dbReference type="ARBA" id="ARBA00006939"/>
    </source>
</evidence>
<dbReference type="NCBIfam" id="TIGR00820">
    <property type="entry name" value="zip"/>
    <property type="match status" value="1"/>
</dbReference>
<feature type="signal peptide" evidence="9">
    <location>
        <begin position="1"/>
        <end position="29"/>
    </location>
</feature>
<evidence type="ECO:0000256" key="3">
    <source>
        <dbReference type="ARBA" id="ARBA00022448"/>
    </source>
</evidence>
<dbReference type="PANTHER" id="PTHR11040">
    <property type="entry name" value="ZINC/IRON TRANSPORTER"/>
    <property type="match status" value="1"/>
</dbReference>
<dbReference type="Proteomes" id="UP001367508">
    <property type="component" value="Unassembled WGS sequence"/>
</dbReference>
<dbReference type="GO" id="GO:0005886">
    <property type="term" value="C:plasma membrane"/>
    <property type="evidence" value="ECO:0007669"/>
    <property type="project" value="TreeGrafter"/>
</dbReference>
<dbReference type="PANTHER" id="PTHR11040:SF71">
    <property type="entry name" value="ZIP METAL ION TRANSPORTER FAMILY PROTEIN"/>
    <property type="match status" value="1"/>
</dbReference>
<keyword evidence="3 8" id="KW-0813">Transport</keyword>
<keyword evidence="4 8" id="KW-0812">Transmembrane</keyword>
<dbReference type="InterPro" id="IPR003689">
    <property type="entry name" value="ZIP"/>
</dbReference>
<dbReference type="EMBL" id="JAYMYQ010000008">
    <property type="protein sequence ID" value="KAK7316428.1"/>
    <property type="molecule type" value="Genomic_DNA"/>
</dbReference>
<dbReference type="GO" id="GO:0005385">
    <property type="term" value="F:zinc ion transmembrane transporter activity"/>
    <property type="evidence" value="ECO:0007669"/>
    <property type="project" value="InterPro"/>
</dbReference>
<evidence type="ECO:0000256" key="1">
    <source>
        <dbReference type="ARBA" id="ARBA00004141"/>
    </source>
</evidence>
<name>A0AAN9Q2C3_CANGL</name>
<evidence type="ECO:0000256" key="9">
    <source>
        <dbReference type="SAM" id="SignalP"/>
    </source>
</evidence>
<evidence type="ECO:0000313" key="10">
    <source>
        <dbReference type="EMBL" id="KAK7316428.1"/>
    </source>
</evidence>
<dbReference type="AlphaFoldDB" id="A0AAN9Q2C3"/>
<sequence length="348" mass="38095">MIRFLTSKFLTITLIIILQQNMVFSKCQCDNQTQGSDHKVSEALKYKLIAMASVSVASLIGVCLPILAKNFSYLIPENDLYLMVKAFASGVILATGFVHILPEAFEALTNPCIGENPWKMFPFSGFVAMVAAIGTLIIEVLVMGYHKRSEMRKTQSLNYDEDTHAADHGNHVLTSALESETLDSPDLLRNTIVSQMLGLGILLHSIILGISLGVSVNPNIIKSLMIVVSFHQCFEGMGLGGCISQAQFNYYKIAIMVLLFCLIFPIGIGIGIGISNIYNENNPIALIVEGLLLSASAGVLIYMALVDLLATEFMSTKMLKSFRLQLGASFALFMGLICMSILALWEEY</sequence>